<feature type="region of interest" description="Disordered" evidence="1">
    <location>
        <begin position="169"/>
        <end position="193"/>
    </location>
</feature>
<name>A0ABN8SE79_9CNID</name>
<organism evidence="2 3">
    <name type="scientific">Porites evermanni</name>
    <dbReference type="NCBI Taxonomy" id="104178"/>
    <lineage>
        <taxon>Eukaryota</taxon>
        <taxon>Metazoa</taxon>
        <taxon>Cnidaria</taxon>
        <taxon>Anthozoa</taxon>
        <taxon>Hexacorallia</taxon>
        <taxon>Scleractinia</taxon>
        <taxon>Fungiina</taxon>
        <taxon>Poritidae</taxon>
        <taxon>Porites</taxon>
    </lineage>
</organism>
<evidence type="ECO:0000313" key="2">
    <source>
        <dbReference type="EMBL" id="CAH3188058.1"/>
    </source>
</evidence>
<evidence type="ECO:0000313" key="3">
    <source>
        <dbReference type="Proteomes" id="UP001159427"/>
    </source>
</evidence>
<protein>
    <submittedName>
        <fullName evidence="2">Uncharacterized protein</fullName>
    </submittedName>
</protein>
<evidence type="ECO:0000256" key="1">
    <source>
        <dbReference type="SAM" id="MobiDB-lite"/>
    </source>
</evidence>
<proteinExistence type="predicted"/>
<accession>A0ABN8SE79</accession>
<gene>
    <name evidence="2" type="ORF">PEVE_00018119</name>
</gene>
<keyword evidence="3" id="KW-1185">Reference proteome</keyword>
<sequence>MKNNKLVRHCQEEIVKQGRVVCGLESTKEFLEEEVVCITSLKHEEPNKWSHDQNKNETEIHQAGDLEAASHDQGNSYSLTDDMLNHSFEVMHTSPELFSQSLSRAKGVCPDTPDLYSSPRFLKGNSRSWCSKHLSGTPDLFSSPGCSPCRQEMNSVSSFSCSNHSLLSSSSSPLCSVEQPVSSSDSNRNKPDASLAISLHSTPYHSNHPSKRLHRTWTPAEVSPRMFCGYRGPSPSYNEPEARALGTPVLFSQISASSV</sequence>
<dbReference type="Proteomes" id="UP001159427">
    <property type="component" value="Unassembled WGS sequence"/>
</dbReference>
<reference evidence="2 3" key="1">
    <citation type="submission" date="2022-05" db="EMBL/GenBank/DDBJ databases">
        <authorList>
            <consortium name="Genoscope - CEA"/>
            <person name="William W."/>
        </authorList>
    </citation>
    <scope>NUCLEOTIDE SEQUENCE [LARGE SCALE GENOMIC DNA]</scope>
</reference>
<dbReference type="EMBL" id="CALNXI010002472">
    <property type="protein sequence ID" value="CAH3188058.1"/>
    <property type="molecule type" value="Genomic_DNA"/>
</dbReference>
<comment type="caution">
    <text evidence="2">The sequence shown here is derived from an EMBL/GenBank/DDBJ whole genome shotgun (WGS) entry which is preliminary data.</text>
</comment>